<dbReference type="InterPro" id="IPR045474">
    <property type="entry name" value="GEVED"/>
</dbReference>
<sequence length="1088" mass="117237">MLLLFFLPFTATSQTKVWDRTYGGVITTSPELNIYYEDYIKYGASILSTMIRTPDGGYLLGGSSDSEAGGDKSEESRDENNYTEFLYEDGPFYNDYWVVKINGSGNKVWDRTFGGSNYDYLTTIVATPDGGYLLGGWSMSIGGGYCRDGMWCAVDYWIVKIDASGNKVWDKSFGGSGFDKLTAIVVTPEGGFLLAGYSDSPISGDKTQDNHVDDICLEGDCPDDYWVVKIDGSGNKLWDKTFGGHDFEDLEAIVTTPDGGYLLGGTSRSGISGNKSEASKGGYSDYWVVKIDGSGNKVWDKTFGGSNYDRLSTIVATLDGGYLLGGWSDSGISGDKSDASRGSEDYWVVKIDGSGDQEWDKTFGGSNYDRLLSMVATLDGGYILGGGSSSPISGDKSEASRGGDYEYGGNDYWIVKINGSGIKLWDKTFGGDDDEDFTAVVAAWDGGFLLGGSSRSGISGDKSEASKSFIDYWVVKMTDNPYCVPAMANGCADDHYIAYFSFADLYYNALGQGCRNNNSYTDFYPFDDKLNQSYYEATVKPGQSYPISLKSESYYGAVSEEQAYGVWIDYNDDKDFDDPGEFVYGSPAVGADFSGTVTIPADASLGVRRMRVRSRPEGVFTASESCTAGSYGETQDYTIAIGYCAPFPASTNNNGSYIDNFSFHTLVNNNSGYDAPGYTIYEPTGTLTTTVTKGQGYSLSVQSGPVAQAFGVWIDFNNDLDFDDEGELVYASPVTGEDYIDEGYLVSPSVSTDPFTGTVVIPASATAGPLRMRVRSNSFPFRGVGGACAEYDSDPVGPDSDSFLYGETEDYTITIEEPEVEPPTLASFSPRRGLPGVTVRLSGTALATTTSVRFNGVEAVFSVLSDTQLEAVVPATATTGRITVTTDGGEATSDRDFRVLRPSIYVFAPWRGYEGSKVFIVGEYLATASEVRFNGVPTSDISVYNDHLLKVTVPEGATTGRITVLLAGGGQVVSSFSYTVLHSADRAEKITEVIAATTAERAVAYPNPFMEGVTISVSMQEEEPVSLVVYSASGQKVRELRFGRLSAGQHELKWDGTDSNGKPVSRGLYLYQVAGNGKIASGKLLKEK</sequence>
<gene>
    <name evidence="4" type="ORF">GCM10023188_02520</name>
</gene>
<evidence type="ECO:0000313" key="4">
    <source>
        <dbReference type="EMBL" id="GAA4423558.1"/>
    </source>
</evidence>
<dbReference type="InterPro" id="IPR025965">
    <property type="entry name" value="FlgD/Vpr_Ig-like"/>
</dbReference>
<dbReference type="InterPro" id="IPR014756">
    <property type="entry name" value="Ig_E-set"/>
</dbReference>
<dbReference type="Gene3D" id="2.60.40.4070">
    <property type="match status" value="1"/>
</dbReference>
<dbReference type="CDD" id="cd00102">
    <property type="entry name" value="IPT"/>
    <property type="match status" value="1"/>
</dbReference>
<dbReference type="PANTHER" id="PTHR42754:SF1">
    <property type="entry name" value="LIPOPROTEIN"/>
    <property type="match status" value="1"/>
</dbReference>
<dbReference type="InterPro" id="IPR013783">
    <property type="entry name" value="Ig-like_fold"/>
</dbReference>
<dbReference type="Pfam" id="PF20009">
    <property type="entry name" value="GEVED"/>
    <property type="match status" value="2"/>
</dbReference>
<dbReference type="Pfam" id="PF01833">
    <property type="entry name" value="TIG"/>
    <property type="match status" value="2"/>
</dbReference>
<keyword evidence="5" id="KW-1185">Reference proteome</keyword>
<dbReference type="Gene3D" id="2.60.40.10">
    <property type="entry name" value="Immunoglobulins"/>
    <property type="match status" value="2"/>
</dbReference>
<dbReference type="InterPro" id="IPR002909">
    <property type="entry name" value="IPT_dom"/>
</dbReference>
<dbReference type="NCBIfam" id="TIGR04183">
    <property type="entry name" value="Por_Secre_tail"/>
    <property type="match status" value="1"/>
</dbReference>
<comment type="caution">
    <text evidence="4">The sequence shown here is derived from an EMBL/GenBank/DDBJ whole genome shotgun (WGS) entry which is preliminary data.</text>
</comment>
<evidence type="ECO:0000259" key="3">
    <source>
        <dbReference type="Pfam" id="PF20009"/>
    </source>
</evidence>
<dbReference type="Pfam" id="PF13860">
    <property type="entry name" value="FlgD_ig"/>
    <property type="match status" value="1"/>
</dbReference>
<evidence type="ECO:0008006" key="6">
    <source>
        <dbReference type="Google" id="ProtNLM"/>
    </source>
</evidence>
<feature type="domain" description="IPT/TIG" evidence="1">
    <location>
        <begin position="902"/>
        <end position="979"/>
    </location>
</feature>
<organism evidence="4 5">
    <name type="scientific">Pontibacter saemangeumensis</name>
    <dbReference type="NCBI Taxonomy" id="1084525"/>
    <lineage>
        <taxon>Bacteria</taxon>
        <taxon>Pseudomonadati</taxon>
        <taxon>Bacteroidota</taxon>
        <taxon>Cytophagia</taxon>
        <taxon>Cytophagales</taxon>
        <taxon>Hymenobacteraceae</taxon>
        <taxon>Pontibacter</taxon>
    </lineage>
</organism>
<protein>
    <recommendedName>
        <fullName evidence="6">Por secretion system C-terminal sorting domain-containing protein</fullName>
    </recommendedName>
</protein>
<name>A0ABP8L863_9BACT</name>
<proteinExistence type="predicted"/>
<dbReference type="PANTHER" id="PTHR42754">
    <property type="entry name" value="ENDOGLUCANASE"/>
    <property type="match status" value="1"/>
</dbReference>
<reference evidence="5" key="1">
    <citation type="journal article" date="2019" name="Int. J. Syst. Evol. Microbiol.">
        <title>The Global Catalogue of Microorganisms (GCM) 10K type strain sequencing project: providing services to taxonomists for standard genome sequencing and annotation.</title>
        <authorList>
            <consortium name="The Broad Institute Genomics Platform"/>
            <consortium name="The Broad Institute Genome Sequencing Center for Infectious Disease"/>
            <person name="Wu L."/>
            <person name="Ma J."/>
        </authorList>
    </citation>
    <scope>NUCLEOTIDE SEQUENCE [LARGE SCALE GENOMIC DNA]</scope>
    <source>
        <strain evidence="5">JCM 17926</strain>
    </source>
</reference>
<accession>A0ABP8L863</accession>
<dbReference type="InterPro" id="IPR026444">
    <property type="entry name" value="Secre_tail"/>
</dbReference>
<feature type="domain" description="GEVED" evidence="3">
    <location>
        <begin position="710"/>
        <end position="814"/>
    </location>
</feature>
<feature type="domain" description="FlgD/Vpr Ig-like" evidence="2">
    <location>
        <begin position="1023"/>
        <end position="1076"/>
    </location>
</feature>
<evidence type="ECO:0000259" key="1">
    <source>
        <dbReference type="Pfam" id="PF01833"/>
    </source>
</evidence>
<feature type="domain" description="IPT/TIG" evidence="1">
    <location>
        <begin position="823"/>
        <end position="894"/>
    </location>
</feature>
<evidence type="ECO:0000313" key="5">
    <source>
        <dbReference type="Proteomes" id="UP001500552"/>
    </source>
</evidence>
<evidence type="ECO:0000259" key="2">
    <source>
        <dbReference type="Pfam" id="PF13860"/>
    </source>
</evidence>
<feature type="domain" description="GEVED" evidence="3">
    <location>
        <begin position="564"/>
        <end position="639"/>
    </location>
</feature>
<dbReference type="Proteomes" id="UP001500552">
    <property type="component" value="Unassembled WGS sequence"/>
</dbReference>
<dbReference type="SUPFAM" id="SSF81296">
    <property type="entry name" value="E set domains"/>
    <property type="match status" value="2"/>
</dbReference>
<dbReference type="EMBL" id="BAABHC010000001">
    <property type="protein sequence ID" value="GAA4423558.1"/>
    <property type="molecule type" value="Genomic_DNA"/>
</dbReference>